<dbReference type="Proteomes" id="UP000246464">
    <property type="component" value="Chromosome 22"/>
</dbReference>
<dbReference type="EMBL" id="CP026264">
    <property type="protein sequence ID" value="AWP21740.1"/>
    <property type="molecule type" value="Genomic_DNA"/>
</dbReference>
<reference evidence="1 2" key="1">
    <citation type="submission" date="2017-12" db="EMBL/GenBank/DDBJ databases">
        <title>Integrating genomic resources of turbot (Scophthalmus maximus) in depth evaluation of genetic and physical mapping variation across individuals.</title>
        <authorList>
            <person name="Martinez P."/>
        </authorList>
    </citation>
    <scope>NUCLEOTIDE SEQUENCE [LARGE SCALE GENOMIC DNA]</scope>
</reference>
<evidence type="ECO:0000313" key="1">
    <source>
        <dbReference type="EMBL" id="AWP21740.1"/>
    </source>
</evidence>
<evidence type="ECO:0000313" key="2">
    <source>
        <dbReference type="Proteomes" id="UP000246464"/>
    </source>
</evidence>
<protein>
    <submittedName>
        <fullName evidence="1">Uncharacterized protein</fullName>
    </submittedName>
</protein>
<accession>A0A2U9D071</accession>
<proteinExistence type="predicted"/>
<name>A0A2U9D071_SCOMX</name>
<dbReference type="AlphaFoldDB" id="A0A2U9D071"/>
<organism evidence="1 2">
    <name type="scientific">Scophthalmus maximus</name>
    <name type="common">Turbot</name>
    <name type="synonym">Psetta maxima</name>
    <dbReference type="NCBI Taxonomy" id="52904"/>
    <lineage>
        <taxon>Eukaryota</taxon>
        <taxon>Metazoa</taxon>
        <taxon>Chordata</taxon>
        <taxon>Craniata</taxon>
        <taxon>Vertebrata</taxon>
        <taxon>Euteleostomi</taxon>
        <taxon>Actinopterygii</taxon>
        <taxon>Neopterygii</taxon>
        <taxon>Teleostei</taxon>
        <taxon>Neoteleostei</taxon>
        <taxon>Acanthomorphata</taxon>
        <taxon>Carangaria</taxon>
        <taxon>Pleuronectiformes</taxon>
        <taxon>Pleuronectoidei</taxon>
        <taxon>Scophthalmidae</taxon>
        <taxon>Scophthalmus</taxon>
    </lineage>
</organism>
<sequence>MHTGDRKSSFLALLMAAPHSGHVTDRASREQPGIVHVCAHGTTYRITHNQGHPCPYVLKHSNTCNYKNVKPTT</sequence>
<gene>
    <name evidence="1" type="ORF">SMAX5B_015630</name>
</gene>
<keyword evidence="2" id="KW-1185">Reference proteome</keyword>